<feature type="domain" description="Glycosyl transferase family 1" evidence="4">
    <location>
        <begin position="171"/>
        <end position="313"/>
    </location>
</feature>
<dbReference type="Gene3D" id="3.40.50.2000">
    <property type="entry name" value="Glycogen Phosphorylase B"/>
    <property type="match status" value="2"/>
</dbReference>
<dbReference type="EMBL" id="SDPN01000008">
    <property type="protein sequence ID" value="RXZ71992.1"/>
    <property type="molecule type" value="Genomic_DNA"/>
</dbReference>
<sequence length="377" mass="40197">MRIGIIAPPWLPIPPPAYGGIESFVDTLARALSEAGHDVLLAASLDSTCPVPRLSGFQPSDPKTMGITAFELRHLIRAYAALTDVDVIVDNTLAGPVVAASRSGAAPIVAIAHGPFMPMIHEIYRAASPDVSFVAISQHQASMAGPVRIARVIHHGIHVEEIPRGHGGTSACFVGRMHPAKGLPEAIRTAALAGIHLRIAAKMRESTECAYFEEMVRPALGSNAEYLGELSREEKYALMGESCALVNPIQWDEPFGLVMIEALATGTPVVATPHGSVPELIEESRTGFIRSTPEQLALALQRVSSLDRELCRATVEKRFAAARMAADYVALFTQVLQRQPRLDTPGAKRPSTVRLPVGHAGPAAPTATTSEPTSRTA</sequence>
<dbReference type="Pfam" id="PF00534">
    <property type="entry name" value="Glycos_transf_1"/>
    <property type="match status" value="1"/>
</dbReference>
<feature type="domain" description="Glycosyltransferase subfamily 4-like N-terminal" evidence="5">
    <location>
        <begin position="18"/>
        <end position="160"/>
    </location>
</feature>
<organism evidence="6 7">
    <name type="scientific">Agromyces albus</name>
    <dbReference type="NCBI Taxonomy" id="205332"/>
    <lineage>
        <taxon>Bacteria</taxon>
        <taxon>Bacillati</taxon>
        <taxon>Actinomycetota</taxon>
        <taxon>Actinomycetes</taxon>
        <taxon>Micrococcales</taxon>
        <taxon>Microbacteriaceae</taxon>
        <taxon>Agromyces</taxon>
    </lineage>
</organism>
<comment type="caution">
    <text evidence="6">The sequence shown here is derived from an EMBL/GenBank/DDBJ whole genome shotgun (WGS) entry which is preliminary data.</text>
</comment>
<dbReference type="InterPro" id="IPR001296">
    <property type="entry name" value="Glyco_trans_1"/>
</dbReference>
<dbReference type="PANTHER" id="PTHR12526">
    <property type="entry name" value="GLYCOSYLTRANSFERASE"/>
    <property type="match status" value="1"/>
</dbReference>
<evidence type="ECO:0000259" key="4">
    <source>
        <dbReference type="Pfam" id="PF00534"/>
    </source>
</evidence>
<dbReference type="AlphaFoldDB" id="A0A4Q2L6D7"/>
<dbReference type="Proteomes" id="UP000293865">
    <property type="component" value="Unassembled WGS sequence"/>
</dbReference>
<dbReference type="Pfam" id="PF13439">
    <property type="entry name" value="Glyco_transf_4"/>
    <property type="match status" value="1"/>
</dbReference>
<reference evidence="6 7" key="1">
    <citation type="submission" date="2019-01" db="EMBL/GenBank/DDBJ databases">
        <title>Agromyces.</title>
        <authorList>
            <person name="Li J."/>
        </authorList>
    </citation>
    <scope>NUCLEOTIDE SEQUENCE [LARGE SCALE GENOMIC DNA]</scope>
    <source>
        <strain evidence="6 7">DSM 15934</strain>
    </source>
</reference>
<accession>A0A4Q2L6D7</accession>
<keyword evidence="7" id="KW-1185">Reference proteome</keyword>
<feature type="region of interest" description="Disordered" evidence="3">
    <location>
        <begin position="341"/>
        <end position="377"/>
    </location>
</feature>
<evidence type="ECO:0000313" key="6">
    <source>
        <dbReference type="EMBL" id="RXZ71992.1"/>
    </source>
</evidence>
<name>A0A4Q2L6D7_9MICO</name>
<dbReference type="GO" id="GO:0016757">
    <property type="term" value="F:glycosyltransferase activity"/>
    <property type="evidence" value="ECO:0007669"/>
    <property type="project" value="UniProtKB-KW"/>
</dbReference>
<dbReference type="SUPFAM" id="SSF53756">
    <property type="entry name" value="UDP-Glycosyltransferase/glycogen phosphorylase"/>
    <property type="match status" value="1"/>
</dbReference>
<evidence type="ECO:0000256" key="2">
    <source>
        <dbReference type="ARBA" id="ARBA00022679"/>
    </source>
</evidence>
<evidence type="ECO:0000313" key="7">
    <source>
        <dbReference type="Proteomes" id="UP000293865"/>
    </source>
</evidence>
<gene>
    <name evidence="6" type="ORF">ESP51_06375</name>
</gene>
<dbReference type="OrthoDB" id="9809227at2"/>
<dbReference type="PANTHER" id="PTHR12526:SF595">
    <property type="entry name" value="BLL5217 PROTEIN"/>
    <property type="match status" value="1"/>
</dbReference>
<protein>
    <submittedName>
        <fullName evidence="6">Glycosyltransferase family 4 protein</fullName>
    </submittedName>
</protein>
<evidence type="ECO:0000259" key="5">
    <source>
        <dbReference type="Pfam" id="PF13439"/>
    </source>
</evidence>
<keyword evidence="2 6" id="KW-0808">Transferase</keyword>
<proteinExistence type="predicted"/>
<evidence type="ECO:0000256" key="1">
    <source>
        <dbReference type="ARBA" id="ARBA00022676"/>
    </source>
</evidence>
<dbReference type="InterPro" id="IPR028098">
    <property type="entry name" value="Glyco_trans_4-like_N"/>
</dbReference>
<feature type="compositionally biased region" description="Low complexity" evidence="3">
    <location>
        <begin position="360"/>
        <end position="377"/>
    </location>
</feature>
<dbReference type="RefSeq" id="WP_129520065.1">
    <property type="nucleotide sequence ID" value="NZ_SDPN01000008.1"/>
</dbReference>
<keyword evidence="1" id="KW-0328">Glycosyltransferase</keyword>
<evidence type="ECO:0000256" key="3">
    <source>
        <dbReference type="SAM" id="MobiDB-lite"/>
    </source>
</evidence>